<dbReference type="AlphaFoldDB" id="A0AAE3IQF0"/>
<feature type="transmembrane region" description="Helical" evidence="1">
    <location>
        <begin position="144"/>
        <end position="163"/>
    </location>
</feature>
<feature type="domain" description="Phosphatidic acid phosphatase type 2/haloperoxidase" evidence="2">
    <location>
        <begin position="79"/>
        <end position="190"/>
    </location>
</feature>
<protein>
    <submittedName>
        <fullName evidence="3">Phosphatase PAP2 family protein</fullName>
    </submittedName>
</protein>
<dbReference type="PANTHER" id="PTHR14969">
    <property type="entry name" value="SPHINGOSINE-1-PHOSPHATE PHOSPHOHYDROLASE"/>
    <property type="match status" value="1"/>
</dbReference>
<keyword evidence="1" id="KW-0812">Transmembrane</keyword>
<evidence type="ECO:0000313" key="3">
    <source>
        <dbReference type="EMBL" id="MCU9612502.1"/>
    </source>
</evidence>
<sequence>MKKFYWLAIITFILFLGLFLYIGDGHMTKFDEQVQTALAFLDPAIPFFEQFSILGTTIGIGTVTVLLLLWLLFVKKNYSGMVLALLVVGGGNLINKVIKDIIGRERPFGHASDSFSFPSGHAMVGFLCYGLFAYFLTKEVKTRAMKTIIGCIFGLIIFIMGIGRIPVHEHYPTDILAGFSIAFSYFFLCIVIYEAWNGKQRKKKMDEKKGITIHS</sequence>
<reference evidence="3" key="1">
    <citation type="submission" date="2022-10" db="EMBL/GenBank/DDBJ databases">
        <title>Description of Fervidibacillus gen. nov. in the family Fervidibacillaceae fam. nov. with two species, Fervidibacillus albus sp. nov., and Fervidibacillus halotolerans sp. nov., isolated from tidal flat sediments.</title>
        <authorList>
            <person name="Kwon K.K."/>
            <person name="Yang S.-H."/>
        </authorList>
    </citation>
    <scope>NUCLEOTIDE SEQUENCE</scope>
    <source>
        <strain evidence="3">JCM 19140</strain>
    </source>
</reference>
<dbReference type="CDD" id="cd03392">
    <property type="entry name" value="PAP2_like_2"/>
    <property type="match status" value="1"/>
</dbReference>
<name>A0AAE3IQF0_9BACI</name>
<organism evidence="3 4">
    <name type="scientific">Perspicuibacillus lycopersici</name>
    <dbReference type="NCBI Taxonomy" id="1325689"/>
    <lineage>
        <taxon>Bacteria</taxon>
        <taxon>Bacillati</taxon>
        <taxon>Bacillota</taxon>
        <taxon>Bacilli</taxon>
        <taxon>Bacillales</taxon>
        <taxon>Bacillaceae</taxon>
        <taxon>Perspicuibacillus</taxon>
    </lineage>
</organism>
<dbReference type="RefSeq" id="WP_263071688.1">
    <property type="nucleotide sequence ID" value="NZ_JAOUSF010000001.1"/>
</dbReference>
<evidence type="ECO:0000259" key="2">
    <source>
        <dbReference type="SMART" id="SM00014"/>
    </source>
</evidence>
<dbReference type="EMBL" id="JAOUSF010000001">
    <property type="protein sequence ID" value="MCU9612502.1"/>
    <property type="molecule type" value="Genomic_DNA"/>
</dbReference>
<feature type="transmembrane region" description="Helical" evidence="1">
    <location>
        <begin position="118"/>
        <end position="137"/>
    </location>
</feature>
<feature type="transmembrane region" description="Helical" evidence="1">
    <location>
        <begin position="175"/>
        <end position="196"/>
    </location>
</feature>
<dbReference type="Proteomes" id="UP001209318">
    <property type="component" value="Unassembled WGS sequence"/>
</dbReference>
<feature type="transmembrane region" description="Helical" evidence="1">
    <location>
        <begin position="80"/>
        <end position="98"/>
    </location>
</feature>
<keyword evidence="1" id="KW-1133">Transmembrane helix</keyword>
<feature type="transmembrane region" description="Helical" evidence="1">
    <location>
        <begin position="5"/>
        <end position="23"/>
    </location>
</feature>
<proteinExistence type="predicted"/>
<keyword evidence="4" id="KW-1185">Reference proteome</keyword>
<evidence type="ECO:0000256" key="1">
    <source>
        <dbReference type="SAM" id="Phobius"/>
    </source>
</evidence>
<dbReference type="SUPFAM" id="SSF48317">
    <property type="entry name" value="Acid phosphatase/Vanadium-dependent haloperoxidase"/>
    <property type="match status" value="1"/>
</dbReference>
<dbReference type="InterPro" id="IPR036938">
    <property type="entry name" value="PAP2/HPO_sf"/>
</dbReference>
<evidence type="ECO:0000313" key="4">
    <source>
        <dbReference type="Proteomes" id="UP001209318"/>
    </source>
</evidence>
<dbReference type="SMART" id="SM00014">
    <property type="entry name" value="acidPPc"/>
    <property type="match status" value="1"/>
</dbReference>
<dbReference type="Pfam" id="PF01569">
    <property type="entry name" value="PAP2"/>
    <property type="match status" value="1"/>
</dbReference>
<dbReference type="PANTHER" id="PTHR14969:SF13">
    <property type="entry name" value="AT30094P"/>
    <property type="match status" value="1"/>
</dbReference>
<dbReference type="Gene3D" id="1.20.144.10">
    <property type="entry name" value="Phosphatidic acid phosphatase type 2/haloperoxidase"/>
    <property type="match status" value="2"/>
</dbReference>
<gene>
    <name evidence="3" type="ORF">OEV98_02850</name>
</gene>
<feature type="transmembrane region" description="Helical" evidence="1">
    <location>
        <begin position="51"/>
        <end position="73"/>
    </location>
</feature>
<dbReference type="InterPro" id="IPR000326">
    <property type="entry name" value="PAP2/HPO"/>
</dbReference>
<accession>A0AAE3IQF0</accession>
<keyword evidence="1" id="KW-0472">Membrane</keyword>
<comment type="caution">
    <text evidence="3">The sequence shown here is derived from an EMBL/GenBank/DDBJ whole genome shotgun (WGS) entry which is preliminary data.</text>
</comment>